<evidence type="ECO:0000313" key="1">
    <source>
        <dbReference type="EMBL" id="OGM98599.1"/>
    </source>
</evidence>
<dbReference type="AlphaFoldDB" id="A0A1F8EE22"/>
<reference evidence="1 2" key="1">
    <citation type="journal article" date="2016" name="Nat. Commun.">
        <title>Thousands of microbial genomes shed light on interconnected biogeochemical processes in an aquifer system.</title>
        <authorList>
            <person name="Anantharaman K."/>
            <person name="Brown C.T."/>
            <person name="Hug L.A."/>
            <person name="Sharon I."/>
            <person name="Castelle C.J."/>
            <person name="Probst A.J."/>
            <person name="Thomas B.C."/>
            <person name="Singh A."/>
            <person name="Wilkins M.J."/>
            <person name="Karaoz U."/>
            <person name="Brodie E.L."/>
            <person name="Williams K.H."/>
            <person name="Hubbard S.S."/>
            <person name="Banfield J.F."/>
        </authorList>
    </citation>
    <scope>NUCLEOTIDE SEQUENCE [LARGE SCALE GENOMIC DNA]</scope>
</reference>
<protein>
    <submittedName>
        <fullName evidence="1">Uncharacterized protein</fullName>
    </submittedName>
</protein>
<dbReference type="EMBL" id="MGJB01000012">
    <property type="protein sequence ID" value="OGM98599.1"/>
    <property type="molecule type" value="Genomic_DNA"/>
</dbReference>
<gene>
    <name evidence="1" type="ORF">A2649_00160</name>
</gene>
<sequence length="73" mass="8390">MQKLQKMKILGMGCYGIMIPNAIQPGEYSMGSDDHEGMLYNTAQPERQSLHALPLLQQRRFVELELQLARQRS</sequence>
<accession>A0A1F8EE22</accession>
<proteinExistence type="predicted"/>
<evidence type="ECO:0000313" key="2">
    <source>
        <dbReference type="Proteomes" id="UP000176893"/>
    </source>
</evidence>
<organism evidence="1 2">
    <name type="scientific">Candidatus Yanofskybacteria bacterium RIFCSPHIGHO2_01_FULL_41_26</name>
    <dbReference type="NCBI Taxonomy" id="1802661"/>
    <lineage>
        <taxon>Bacteria</taxon>
        <taxon>Candidatus Yanofskyibacteriota</taxon>
    </lineage>
</organism>
<name>A0A1F8EE22_9BACT</name>
<comment type="caution">
    <text evidence="1">The sequence shown here is derived from an EMBL/GenBank/DDBJ whole genome shotgun (WGS) entry which is preliminary data.</text>
</comment>
<dbReference type="Proteomes" id="UP000176893">
    <property type="component" value="Unassembled WGS sequence"/>
</dbReference>